<evidence type="ECO:0000313" key="1">
    <source>
        <dbReference type="EMBL" id="KAF2220355.1"/>
    </source>
</evidence>
<reference evidence="2" key="1">
    <citation type="journal article" date="2020" name="Stud. Mycol.">
        <title>101 Dothideomycetes genomes: A test case for predicting lifestyles and emergence of pathogens.</title>
        <authorList>
            <person name="Haridas S."/>
            <person name="Albert R."/>
            <person name="Binder M."/>
            <person name="Bloem J."/>
            <person name="LaButti K."/>
            <person name="Salamov A."/>
            <person name="Andreopoulos B."/>
            <person name="Baker S."/>
            <person name="Barry K."/>
            <person name="Bills G."/>
            <person name="Bluhm B."/>
            <person name="Cannon C."/>
            <person name="Castanera R."/>
            <person name="Culley D."/>
            <person name="Daum C."/>
            <person name="Ezra D."/>
            <person name="Gonzalez J."/>
            <person name="Henrissat B."/>
            <person name="Kuo A."/>
            <person name="Liang C."/>
            <person name="Lipzen A."/>
            <person name="Lutzoni F."/>
            <person name="Magnuson J."/>
            <person name="Mondo S."/>
            <person name="Nolan M."/>
            <person name="Ohm R."/>
            <person name="Pangilinan J."/>
            <person name="Park H.-J."/>
            <person name="Ramirez L."/>
            <person name="Alfaro M."/>
            <person name="Sun H."/>
            <person name="Tritt A."/>
            <person name="Yoshinaga Y."/>
            <person name="Zwiers L.-H."/>
            <person name="Turgeon B."/>
            <person name="Goodwin S."/>
            <person name="Spatafora J."/>
            <person name="Crous P."/>
            <person name="Grigoriev I."/>
        </authorList>
    </citation>
    <scope>NUCLEOTIDE SEQUENCE [LARGE SCALE GENOMIC DNA]</scope>
    <source>
        <strain evidence="2">CECT 20119</strain>
    </source>
</reference>
<accession>A0A6A6G3K9</accession>
<gene>
    <name evidence="1" type="ORF">BDZ85DRAFT_267618</name>
</gene>
<dbReference type="OrthoDB" id="2544694at2759"/>
<sequence length="193" mass="21208">MSVPGEPSDGQQHLPLPVAMRVPYMDFVYRMSAEMADTTQPVGAPFNGKYARMIMPIKGGIVKGPNFSGEIVHMSGADWGTTVQGADFMRLDARYTVRTDDGIFVFIKSKGVFSGGAGNPPAIDSSKGPPTEMSQDQVEWFTRLQFEAPPGRYNWMNGVFAIGVLAMTEKKIIIDAYRITNFPHLPPRDMNAS</sequence>
<dbReference type="InterPro" id="IPR020915">
    <property type="entry name" value="UPF0311"/>
</dbReference>
<name>A0A6A6G3K9_9PEZI</name>
<dbReference type="PANTHER" id="PTHR37315:SF1">
    <property type="entry name" value="UPF0311 PROTEIN BLR7842"/>
    <property type="match status" value="1"/>
</dbReference>
<evidence type="ECO:0000313" key="2">
    <source>
        <dbReference type="Proteomes" id="UP000799538"/>
    </source>
</evidence>
<dbReference type="Gene3D" id="2.40.160.20">
    <property type="match status" value="1"/>
</dbReference>
<protein>
    <submittedName>
        <fullName evidence="1">Uncharacterized protein</fullName>
    </submittedName>
</protein>
<keyword evidence="2" id="KW-1185">Reference proteome</keyword>
<dbReference type="Pfam" id="PF11578">
    <property type="entry name" value="DUF3237"/>
    <property type="match status" value="1"/>
</dbReference>
<proteinExistence type="predicted"/>
<dbReference type="Proteomes" id="UP000799538">
    <property type="component" value="Unassembled WGS sequence"/>
</dbReference>
<organism evidence="1 2">
    <name type="scientific">Elsinoe ampelina</name>
    <dbReference type="NCBI Taxonomy" id="302913"/>
    <lineage>
        <taxon>Eukaryota</taxon>
        <taxon>Fungi</taxon>
        <taxon>Dikarya</taxon>
        <taxon>Ascomycota</taxon>
        <taxon>Pezizomycotina</taxon>
        <taxon>Dothideomycetes</taxon>
        <taxon>Dothideomycetidae</taxon>
        <taxon>Myriangiales</taxon>
        <taxon>Elsinoaceae</taxon>
        <taxon>Elsinoe</taxon>
    </lineage>
</organism>
<dbReference type="AlphaFoldDB" id="A0A6A6G3K9"/>
<dbReference type="EMBL" id="ML992513">
    <property type="protein sequence ID" value="KAF2220355.1"/>
    <property type="molecule type" value="Genomic_DNA"/>
</dbReference>
<dbReference type="PANTHER" id="PTHR37315">
    <property type="entry name" value="UPF0311 PROTEIN BLR7842"/>
    <property type="match status" value="1"/>
</dbReference>